<gene>
    <name evidence="3" type="ORF">GETHLI_35380</name>
</gene>
<evidence type="ECO:0000259" key="2">
    <source>
        <dbReference type="Pfam" id="PF17131"/>
    </source>
</evidence>
<protein>
    <recommendedName>
        <fullName evidence="2">Uncharacterized protein TP-0789 domain-containing protein</fullName>
    </recommendedName>
</protein>
<sequence length="231" mass="25420">MRLWRPAALLLAALPLLAQSGEEILAKVDRLRHPWPAFTMELTLKAVGASQRWKVSARENGDARLDGLSEKEKGRAVLLLGDQMWLLLPGSKRPLKVTPQQRLMGPAAGGDVARTRFREDYTVRTLAEENLDGQACWRLDLAAKRPALSARQVVLWVAREGTLPLKAEFRMASGKLARTAQFGPPVQVHGQAVLSRMTLEEPSGARAELVFGAWTRGGVEASVFELPNGDR</sequence>
<keyword evidence="1" id="KW-0732">Signal</keyword>
<evidence type="ECO:0000256" key="1">
    <source>
        <dbReference type="SAM" id="SignalP"/>
    </source>
</evidence>
<dbReference type="CDD" id="cd16329">
    <property type="entry name" value="LolA_like"/>
    <property type="match status" value="1"/>
</dbReference>
<organism evidence="3 4">
    <name type="scientific">Geothrix limicola</name>
    <dbReference type="NCBI Taxonomy" id="2927978"/>
    <lineage>
        <taxon>Bacteria</taxon>
        <taxon>Pseudomonadati</taxon>
        <taxon>Acidobacteriota</taxon>
        <taxon>Holophagae</taxon>
        <taxon>Holophagales</taxon>
        <taxon>Holophagaceae</taxon>
        <taxon>Geothrix</taxon>
    </lineage>
</organism>
<dbReference type="InterPro" id="IPR033399">
    <property type="entry name" value="TP_0789-like"/>
</dbReference>
<name>A0ABQ5QM75_9BACT</name>
<reference evidence="3 4" key="1">
    <citation type="journal article" date="2023" name="Antonie Van Leeuwenhoek">
        <title>Mesoterricola silvestris gen. nov., sp. nov., Mesoterricola sediminis sp. nov., Geothrix oryzae sp. nov., Geothrix edaphica sp. nov., Geothrix rubra sp. nov., and Geothrix limicola sp. nov., six novel members of Acidobacteriota isolated from soils.</title>
        <authorList>
            <person name="Itoh H."/>
            <person name="Sugisawa Y."/>
            <person name="Mise K."/>
            <person name="Xu Z."/>
            <person name="Kuniyasu M."/>
            <person name="Ushijima N."/>
            <person name="Kawano K."/>
            <person name="Kobayashi E."/>
            <person name="Shiratori Y."/>
            <person name="Masuda Y."/>
            <person name="Senoo K."/>
        </authorList>
    </citation>
    <scope>NUCLEOTIDE SEQUENCE [LARGE SCALE GENOMIC DNA]</scope>
    <source>
        <strain evidence="3 4">Red804</strain>
    </source>
</reference>
<dbReference type="EMBL" id="BSDE01000010">
    <property type="protein sequence ID" value="GLH75035.1"/>
    <property type="molecule type" value="Genomic_DNA"/>
</dbReference>
<evidence type="ECO:0000313" key="3">
    <source>
        <dbReference type="EMBL" id="GLH75035.1"/>
    </source>
</evidence>
<keyword evidence="4" id="KW-1185">Reference proteome</keyword>
<feature type="signal peptide" evidence="1">
    <location>
        <begin position="1"/>
        <end position="18"/>
    </location>
</feature>
<dbReference type="Gene3D" id="2.50.20.10">
    <property type="entry name" value="Lipoprotein localisation LolA/LolB/LppX"/>
    <property type="match status" value="1"/>
</dbReference>
<evidence type="ECO:0000313" key="4">
    <source>
        <dbReference type="Proteomes" id="UP001165069"/>
    </source>
</evidence>
<feature type="chain" id="PRO_5045750651" description="Uncharacterized protein TP-0789 domain-containing protein" evidence="1">
    <location>
        <begin position="19"/>
        <end position="231"/>
    </location>
</feature>
<comment type="caution">
    <text evidence="3">The sequence shown here is derived from an EMBL/GenBank/DDBJ whole genome shotgun (WGS) entry which is preliminary data.</text>
</comment>
<dbReference type="Pfam" id="PF17131">
    <property type="entry name" value="LolA_like"/>
    <property type="match status" value="1"/>
</dbReference>
<accession>A0ABQ5QM75</accession>
<feature type="domain" description="Uncharacterized protein TP-0789" evidence="2">
    <location>
        <begin position="71"/>
        <end position="201"/>
    </location>
</feature>
<proteinExistence type="predicted"/>
<dbReference type="Proteomes" id="UP001165069">
    <property type="component" value="Unassembled WGS sequence"/>
</dbReference>
<dbReference type="RefSeq" id="WP_285577987.1">
    <property type="nucleotide sequence ID" value="NZ_BSDE01000010.1"/>
</dbReference>